<evidence type="ECO:0000313" key="4">
    <source>
        <dbReference type="Proteomes" id="UP000221394"/>
    </source>
</evidence>
<name>A0A2A9EBS9_9MICO</name>
<feature type="region of interest" description="Disordered" evidence="1">
    <location>
        <begin position="1"/>
        <end position="76"/>
    </location>
</feature>
<dbReference type="InterPro" id="IPR043763">
    <property type="entry name" value="DUF5709"/>
</dbReference>
<organism evidence="3 4">
    <name type="scientific">Flavimobilis soli</name>
    <dbReference type="NCBI Taxonomy" id="442709"/>
    <lineage>
        <taxon>Bacteria</taxon>
        <taxon>Bacillati</taxon>
        <taxon>Actinomycetota</taxon>
        <taxon>Actinomycetes</taxon>
        <taxon>Micrococcales</taxon>
        <taxon>Jonesiaceae</taxon>
        <taxon>Flavimobilis</taxon>
    </lineage>
</organism>
<dbReference type="AlphaFoldDB" id="A0A2A9EBS9"/>
<accession>A0A2A9EBS9</accession>
<dbReference type="RefSeq" id="WP_219810362.1">
    <property type="nucleotide sequence ID" value="NZ_PDJH01000001.1"/>
</dbReference>
<evidence type="ECO:0000259" key="2">
    <source>
        <dbReference type="Pfam" id="PF18970"/>
    </source>
</evidence>
<feature type="domain" description="DUF5709" evidence="2">
    <location>
        <begin position="76"/>
        <end position="121"/>
    </location>
</feature>
<sequence>MSTTDDPGERDSDQLPAEDQLIDRGVDDLLDEGISPPEHEHRHRPTTEYEVARGEHLDERLAQEEPDVWEGGAQPVDANRAGRLQADVDAEGKPNDVFAVDAGIDGGASSAEEAAMHVVPDVDAPGTEDGDPDETPDPVPSDDDDVDLVEHDEDR</sequence>
<dbReference type="Pfam" id="PF18970">
    <property type="entry name" value="DUF5709"/>
    <property type="match status" value="1"/>
</dbReference>
<feature type="compositionally biased region" description="Basic and acidic residues" evidence="1">
    <location>
        <begin position="37"/>
        <end position="63"/>
    </location>
</feature>
<comment type="caution">
    <text evidence="3">The sequence shown here is derived from an EMBL/GenBank/DDBJ whole genome shotgun (WGS) entry which is preliminary data.</text>
</comment>
<gene>
    <name evidence="3" type="ORF">ATL41_1052</name>
</gene>
<proteinExistence type="predicted"/>
<reference evidence="3 4" key="1">
    <citation type="submission" date="2017-10" db="EMBL/GenBank/DDBJ databases">
        <title>Sequencing the genomes of 1000 actinobacteria strains.</title>
        <authorList>
            <person name="Klenk H.-P."/>
        </authorList>
    </citation>
    <scope>NUCLEOTIDE SEQUENCE [LARGE SCALE GENOMIC DNA]</scope>
    <source>
        <strain evidence="3 4">DSM 21574</strain>
    </source>
</reference>
<protein>
    <recommendedName>
        <fullName evidence="2">DUF5709 domain-containing protein</fullName>
    </recommendedName>
</protein>
<feature type="region of interest" description="Disordered" evidence="1">
    <location>
        <begin position="106"/>
        <end position="155"/>
    </location>
</feature>
<keyword evidence="4" id="KW-1185">Reference proteome</keyword>
<evidence type="ECO:0000256" key="1">
    <source>
        <dbReference type="SAM" id="MobiDB-lite"/>
    </source>
</evidence>
<feature type="compositionally biased region" description="Acidic residues" evidence="1">
    <location>
        <begin position="126"/>
        <end position="147"/>
    </location>
</feature>
<evidence type="ECO:0000313" key="3">
    <source>
        <dbReference type="EMBL" id="PFG36334.1"/>
    </source>
</evidence>
<dbReference type="Proteomes" id="UP000221394">
    <property type="component" value="Unassembled WGS sequence"/>
</dbReference>
<dbReference type="EMBL" id="PDJH01000001">
    <property type="protein sequence ID" value="PFG36334.1"/>
    <property type="molecule type" value="Genomic_DNA"/>
</dbReference>